<protein>
    <recommendedName>
        <fullName evidence="4">Secreted protein</fullName>
    </recommendedName>
</protein>
<dbReference type="PROSITE" id="PS51257">
    <property type="entry name" value="PROKAR_LIPOPROTEIN"/>
    <property type="match status" value="1"/>
</dbReference>
<dbReference type="AlphaFoldDB" id="A0A150QI74"/>
<feature type="signal peptide" evidence="1">
    <location>
        <begin position="1"/>
        <end position="24"/>
    </location>
</feature>
<reference evidence="2 3" key="1">
    <citation type="submission" date="2014-02" db="EMBL/GenBank/DDBJ databases">
        <title>The small core and large imbalanced accessory genome model reveals a collaborative survival strategy of Sorangium cellulosum strains in nature.</title>
        <authorList>
            <person name="Han K."/>
            <person name="Peng R."/>
            <person name="Blom J."/>
            <person name="Li Y.-Z."/>
        </authorList>
    </citation>
    <scope>NUCLEOTIDE SEQUENCE [LARGE SCALE GENOMIC DNA]</scope>
    <source>
        <strain evidence="2 3">So0008-312</strain>
    </source>
</reference>
<evidence type="ECO:0000256" key="1">
    <source>
        <dbReference type="SAM" id="SignalP"/>
    </source>
</evidence>
<gene>
    <name evidence="2" type="ORF">BE15_28110</name>
</gene>
<evidence type="ECO:0008006" key="4">
    <source>
        <dbReference type="Google" id="ProtNLM"/>
    </source>
</evidence>
<evidence type="ECO:0000313" key="3">
    <source>
        <dbReference type="Proteomes" id="UP000075260"/>
    </source>
</evidence>
<name>A0A150QI74_SORCE</name>
<comment type="caution">
    <text evidence="2">The sequence shown here is derived from an EMBL/GenBank/DDBJ whole genome shotgun (WGS) entry which is preliminary data.</text>
</comment>
<keyword evidence="1" id="KW-0732">Signal</keyword>
<feature type="chain" id="PRO_5007566972" description="Secreted protein" evidence="1">
    <location>
        <begin position="25"/>
        <end position="105"/>
    </location>
</feature>
<sequence>MKVIARMGLAALALVALSCSSGHGEEGCPELCERQVECPGAATTEESCLDTCSADTEEAEEAGCDGAWESYLECRNHAEDNCDPAKYLEECSIQWESLRTCLERP</sequence>
<dbReference type="EMBL" id="JEMA01000628">
    <property type="protein sequence ID" value="KYF67671.1"/>
    <property type="molecule type" value="Genomic_DNA"/>
</dbReference>
<proteinExistence type="predicted"/>
<accession>A0A150QI74</accession>
<organism evidence="2 3">
    <name type="scientific">Sorangium cellulosum</name>
    <name type="common">Polyangium cellulosum</name>
    <dbReference type="NCBI Taxonomy" id="56"/>
    <lineage>
        <taxon>Bacteria</taxon>
        <taxon>Pseudomonadati</taxon>
        <taxon>Myxococcota</taxon>
        <taxon>Polyangia</taxon>
        <taxon>Polyangiales</taxon>
        <taxon>Polyangiaceae</taxon>
        <taxon>Sorangium</taxon>
    </lineage>
</organism>
<dbReference type="Proteomes" id="UP000075260">
    <property type="component" value="Unassembled WGS sequence"/>
</dbReference>
<dbReference type="OrthoDB" id="5520434at2"/>
<dbReference type="RefSeq" id="WP_061609674.1">
    <property type="nucleotide sequence ID" value="NZ_CP162579.1"/>
</dbReference>
<evidence type="ECO:0000313" key="2">
    <source>
        <dbReference type="EMBL" id="KYF67671.1"/>
    </source>
</evidence>